<dbReference type="InParanoid" id="A0A7R8YSS1"/>
<accession>A0A7R8YSS1</accession>
<dbReference type="OrthoDB" id="6021714at2759"/>
<dbReference type="Proteomes" id="UP000594454">
    <property type="component" value="Chromosome 3"/>
</dbReference>
<evidence type="ECO:0000313" key="1">
    <source>
        <dbReference type="EMBL" id="CAD7083957.1"/>
    </source>
</evidence>
<reference evidence="1 2" key="1">
    <citation type="submission" date="2020-11" db="EMBL/GenBank/DDBJ databases">
        <authorList>
            <person name="Wallbank WR R."/>
            <person name="Pardo Diaz C."/>
            <person name="Kozak K."/>
            <person name="Martin S."/>
            <person name="Jiggins C."/>
            <person name="Moest M."/>
            <person name="Warren A I."/>
            <person name="Generalovic N T."/>
            <person name="Byers J.R.P. K."/>
            <person name="Montejo-Kovacevich G."/>
            <person name="Yen C E."/>
        </authorList>
    </citation>
    <scope>NUCLEOTIDE SEQUENCE [LARGE SCALE GENOMIC DNA]</scope>
</reference>
<protein>
    <submittedName>
        <fullName evidence="1">Uncharacterized protein</fullName>
    </submittedName>
</protein>
<dbReference type="AlphaFoldDB" id="A0A7R8YSS1"/>
<organism evidence="1 2">
    <name type="scientific">Hermetia illucens</name>
    <name type="common">Black soldier fly</name>
    <dbReference type="NCBI Taxonomy" id="343691"/>
    <lineage>
        <taxon>Eukaryota</taxon>
        <taxon>Metazoa</taxon>
        <taxon>Ecdysozoa</taxon>
        <taxon>Arthropoda</taxon>
        <taxon>Hexapoda</taxon>
        <taxon>Insecta</taxon>
        <taxon>Pterygota</taxon>
        <taxon>Neoptera</taxon>
        <taxon>Endopterygota</taxon>
        <taxon>Diptera</taxon>
        <taxon>Brachycera</taxon>
        <taxon>Stratiomyomorpha</taxon>
        <taxon>Stratiomyidae</taxon>
        <taxon>Hermetiinae</taxon>
        <taxon>Hermetia</taxon>
    </lineage>
</organism>
<dbReference type="EMBL" id="LR899011">
    <property type="protein sequence ID" value="CAD7083957.1"/>
    <property type="molecule type" value="Genomic_DNA"/>
</dbReference>
<proteinExistence type="predicted"/>
<keyword evidence="2" id="KW-1185">Reference proteome</keyword>
<gene>
    <name evidence="1" type="ORF">HERILL_LOCUS6879</name>
</gene>
<sequence length="182" mass="20185">MATYFDNNSWFDQVPYEFACPESPSLFYNASNNQNGGENFDFYKNSNNYRQAFTSSGSCENNVSNFQNYQNPNGQCMQSVPGPPPGPRFNPGGGVPMSPVHPNPNFAPIANQPPFVPPIGFNRFTPNSGEPIAEPNVFYAGYDSGAYAPCQGPKPWSYAQCYGYYGEPPCQYIDVIDIEDFM</sequence>
<evidence type="ECO:0000313" key="2">
    <source>
        <dbReference type="Proteomes" id="UP000594454"/>
    </source>
</evidence>
<name>A0A7R8YSS1_HERIL</name>